<dbReference type="AlphaFoldDB" id="A0A8J5RKR5"/>
<protein>
    <submittedName>
        <fullName evidence="2">Uncharacterized protein</fullName>
    </submittedName>
</protein>
<keyword evidence="3" id="KW-1185">Reference proteome</keyword>
<name>A0A8J5RKR5_ZIZPA</name>
<gene>
    <name evidence="2" type="ORF">GUJ93_ZPchr0009g1756</name>
</gene>
<feature type="region of interest" description="Disordered" evidence="1">
    <location>
        <begin position="1"/>
        <end position="41"/>
    </location>
</feature>
<comment type="caution">
    <text evidence="2">The sequence shown here is derived from an EMBL/GenBank/DDBJ whole genome shotgun (WGS) entry which is preliminary data.</text>
</comment>
<dbReference type="EMBL" id="JAAALK010000289">
    <property type="protein sequence ID" value="KAG8050938.1"/>
    <property type="molecule type" value="Genomic_DNA"/>
</dbReference>
<evidence type="ECO:0000256" key="1">
    <source>
        <dbReference type="SAM" id="MobiDB-lite"/>
    </source>
</evidence>
<reference evidence="2" key="2">
    <citation type="submission" date="2021-02" db="EMBL/GenBank/DDBJ databases">
        <authorList>
            <person name="Kimball J.A."/>
            <person name="Haas M.W."/>
            <person name="Macchietto M."/>
            <person name="Kono T."/>
            <person name="Duquette J."/>
            <person name="Shao M."/>
        </authorList>
    </citation>
    <scope>NUCLEOTIDE SEQUENCE</scope>
    <source>
        <tissue evidence="2">Fresh leaf tissue</tissue>
    </source>
</reference>
<accession>A0A8J5RKR5</accession>
<feature type="compositionally biased region" description="Pro residues" evidence="1">
    <location>
        <begin position="1"/>
        <end position="14"/>
    </location>
</feature>
<evidence type="ECO:0000313" key="2">
    <source>
        <dbReference type="EMBL" id="KAG8050938.1"/>
    </source>
</evidence>
<dbReference type="Proteomes" id="UP000729402">
    <property type="component" value="Unassembled WGS sequence"/>
</dbReference>
<organism evidence="2 3">
    <name type="scientific">Zizania palustris</name>
    <name type="common">Northern wild rice</name>
    <dbReference type="NCBI Taxonomy" id="103762"/>
    <lineage>
        <taxon>Eukaryota</taxon>
        <taxon>Viridiplantae</taxon>
        <taxon>Streptophyta</taxon>
        <taxon>Embryophyta</taxon>
        <taxon>Tracheophyta</taxon>
        <taxon>Spermatophyta</taxon>
        <taxon>Magnoliopsida</taxon>
        <taxon>Liliopsida</taxon>
        <taxon>Poales</taxon>
        <taxon>Poaceae</taxon>
        <taxon>BOP clade</taxon>
        <taxon>Oryzoideae</taxon>
        <taxon>Oryzeae</taxon>
        <taxon>Zizaniinae</taxon>
        <taxon>Zizania</taxon>
    </lineage>
</organism>
<reference evidence="2" key="1">
    <citation type="journal article" date="2021" name="bioRxiv">
        <title>Whole Genome Assembly and Annotation of Northern Wild Rice, Zizania palustris L., Supports a Whole Genome Duplication in the Zizania Genus.</title>
        <authorList>
            <person name="Haas M."/>
            <person name="Kono T."/>
            <person name="Macchietto M."/>
            <person name="Millas R."/>
            <person name="McGilp L."/>
            <person name="Shao M."/>
            <person name="Duquette J."/>
            <person name="Hirsch C.N."/>
            <person name="Kimball J."/>
        </authorList>
    </citation>
    <scope>NUCLEOTIDE SEQUENCE</scope>
    <source>
        <tissue evidence="2">Fresh leaf tissue</tissue>
    </source>
</reference>
<evidence type="ECO:0000313" key="3">
    <source>
        <dbReference type="Proteomes" id="UP000729402"/>
    </source>
</evidence>
<proteinExistence type="predicted"/>
<sequence>MEVSPFPPTAPPSVPSHQIQFPPPPCTSATATSDDDNMVGKPVATWGKLGSMEATGAKPNYAERPTMACRKSVRACITSADGMNIVIMLGT</sequence>